<dbReference type="PANTHER" id="PTHR40082">
    <property type="entry name" value="BLR5956 PROTEIN"/>
    <property type="match status" value="1"/>
</dbReference>
<name>A0A934MQ09_9BACL</name>
<reference evidence="2" key="1">
    <citation type="submission" date="2020-12" db="EMBL/GenBank/DDBJ databases">
        <authorList>
            <person name="Huq M.A."/>
        </authorList>
    </citation>
    <scope>NUCLEOTIDE SEQUENCE</scope>
    <source>
        <strain evidence="2">MAHUQ-46</strain>
    </source>
</reference>
<feature type="domain" description="Tetrapyrrole biosynthesis uroporphyrinogen III synthase" evidence="1">
    <location>
        <begin position="25"/>
        <end position="259"/>
    </location>
</feature>
<evidence type="ECO:0000313" key="3">
    <source>
        <dbReference type="Proteomes" id="UP000640274"/>
    </source>
</evidence>
<comment type="caution">
    <text evidence="2">The sequence shown here is derived from an EMBL/GenBank/DDBJ whole genome shotgun (WGS) entry which is preliminary data.</text>
</comment>
<gene>
    <name evidence="2" type="ORF">JFN88_15640</name>
</gene>
<dbReference type="Pfam" id="PF02602">
    <property type="entry name" value="HEM4"/>
    <property type="match status" value="1"/>
</dbReference>
<dbReference type="GO" id="GO:0006780">
    <property type="term" value="P:uroporphyrinogen III biosynthetic process"/>
    <property type="evidence" value="ECO:0007669"/>
    <property type="project" value="InterPro"/>
</dbReference>
<dbReference type="InterPro" id="IPR003754">
    <property type="entry name" value="4pyrrol_synth_uPrphyn_synth"/>
</dbReference>
<dbReference type="Proteomes" id="UP000640274">
    <property type="component" value="Unassembled WGS sequence"/>
</dbReference>
<organism evidence="2 3">
    <name type="scientific">Paenibacillus roseus</name>
    <dbReference type="NCBI Taxonomy" id="2798579"/>
    <lineage>
        <taxon>Bacteria</taxon>
        <taxon>Bacillati</taxon>
        <taxon>Bacillota</taxon>
        <taxon>Bacilli</taxon>
        <taxon>Bacillales</taxon>
        <taxon>Paenibacillaceae</taxon>
        <taxon>Paenibacillus</taxon>
    </lineage>
</organism>
<dbReference type="AlphaFoldDB" id="A0A934MQ09"/>
<dbReference type="NCBIfam" id="NF004584">
    <property type="entry name" value="PRK05928.2-1"/>
    <property type="match status" value="1"/>
</dbReference>
<dbReference type="Gene3D" id="3.40.50.10090">
    <property type="match status" value="2"/>
</dbReference>
<dbReference type="GO" id="GO:0004852">
    <property type="term" value="F:uroporphyrinogen-III synthase activity"/>
    <property type="evidence" value="ECO:0007669"/>
    <property type="project" value="UniProtKB-EC"/>
</dbReference>
<dbReference type="InterPro" id="IPR036108">
    <property type="entry name" value="4pyrrol_syn_uPrphyn_synt_sf"/>
</dbReference>
<accession>A0A934MQ09</accession>
<proteinExistence type="predicted"/>
<dbReference type="SUPFAM" id="SSF69618">
    <property type="entry name" value="HemD-like"/>
    <property type="match status" value="1"/>
</dbReference>
<sequence>MARGLEGKRIVLAGSRKLNELGVMIEKQGGETVVRSQQGLLQLAESEVEHDLRLLLDSGADWMVFTTGTGLEAILNLAEQHGFRDRIVERIKQSRVAARGYKTFAMLKGLGVVPEVTDDDGTVQGLIRALEPNRFEGSNVMLQLHGELMPELVHFLEEQGASVRSILAYKHIPPDSEVSLQLCKEVAEGAIDAVCFTTAVQVRYLYEFARQHGYADRLTDSFNTRVLAAAVGRVTADALREAGVERLVAPELERMGAMLVEVARYYQQQAEEGQ</sequence>
<evidence type="ECO:0000259" key="1">
    <source>
        <dbReference type="Pfam" id="PF02602"/>
    </source>
</evidence>
<protein>
    <submittedName>
        <fullName evidence="2">Uroporphyrinogen-III synthase</fullName>
        <ecNumber evidence="2">4.2.1.75</ecNumber>
    </submittedName>
</protein>
<dbReference type="PANTHER" id="PTHR40082:SF1">
    <property type="entry name" value="BLR5956 PROTEIN"/>
    <property type="match status" value="1"/>
</dbReference>
<keyword evidence="3" id="KW-1185">Reference proteome</keyword>
<dbReference type="InterPro" id="IPR039793">
    <property type="entry name" value="UROS/Hem4"/>
</dbReference>
<dbReference type="EC" id="4.2.1.75" evidence="2"/>
<keyword evidence="2" id="KW-0456">Lyase</keyword>
<dbReference type="CDD" id="cd06578">
    <property type="entry name" value="HemD"/>
    <property type="match status" value="1"/>
</dbReference>
<dbReference type="RefSeq" id="WP_199020197.1">
    <property type="nucleotide sequence ID" value="NZ_JAELUP010000089.1"/>
</dbReference>
<evidence type="ECO:0000313" key="2">
    <source>
        <dbReference type="EMBL" id="MBJ6362651.1"/>
    </source>
</evidence>
<dbReference type="EMBL" id="JAELUP010000089">
    <property type="protein sequence ID" value="MBJ6362651.1"/>
    <property type="molecule type" value="Genomic_DNA"/>
</dbReference>